<proteinExistence type="predicted"/>
<organism evidence="3">
    <name type="scientific">Aegilops tauschii</name>
    <name type="common">Tausch's goatgrass</name>
    <name type="synonym">Aegilops squarrosa</name>
    <dbReference type="NCBI Taxonomy" id="37682"/>
    <lineage>
        <taxon>Eukaryota</taxon>
        <taxon>Viridiplantae</taxon>
        <taxon>Streptophyta</taxon>
        <taxon>Embryophyta</taxon>
        <taxon>Tracheophyta</taxon>
        <taxon>Spermatophyta</taxon>
        <taxon>Magnoliopsida</taxon>
        <taxon>Liliopsida</taxon>
        <taxon>Poales</taxon>
        <taxon>Poaceae</taxon>
        <taxon>BOP clade</taxon>
        <taxon>Pooideae</taxon>
        <taxon>Triticodae</taxon>
        <taxon>Triticeae</taxon>
        <taxon>Triticinae</taxon>
        <taxon>Aegilops</taxon>
    </lineage>
</organism>
<evidence type="ECO:0000256" key="1">
    <source>
        <dbReference type="SAM" id="MobiDB-lite"/>
    </source>
</evidence>
<dbReference type="PANTHER" id="PTHR12785">
    <property type="entry name" value="SPLICING FACTOR 3B"/>
    <property type="match status" value="1"/>
</dbReference>
<accession>N1R0Q1</accession>
<evidence type="ECO:0000259" key="2">
    <source>
        <dbReference type="SMART" id="SM00581"/>
    </source>
</evidence>
<dbReference type="AlphaFoldDB" id="N1R0Q1"/>
<feature type="region of interest" description="Disordered" evidence="1">
    <location>
        <begin position="85"/>
        <end position="135"/>
    </location>
</feature>
<sequence length="135" mass="15056">MGKQGIAKRPFQLPVFIAATGVEKMRHVKLREMKQGMLSRKLKEALGMPDGAPPPWLKSMQLYGPPPSYPCQKILGLNALVSTGDSFGDAPGEWGKPPIGEEEPLNRSKHWGEWEEGEAEEVEQEPMEDEEIEES</sequence>
<reference evidence="3" key="1">
    <citation type="submission" date="2015-06" db="UniProtKB">
        <authorList>
            <consortium name="EnsemblPlants"/>
        </authorList>
    </citation>
    <scope>IDENTIFICATION</scope>
</reference>
<dbReference type="InterPro" id="IPR006568">
    <property type="entry name" value="PSP_pro-rich"/>
</dbReference>
<feature type="compositionally biased region" description="Acidic residues" evidence="1">
    <location>
        <begin position="114"/>
        <end position="135"/>
    </location>
</feature>
<evidence type="ECO:0000313" key="3">
    <source>
        <dbReference type="EnsemblPlants" id="EMT18353"/>
    </source>
</evidence>
<feature type="compositionally biased region" description="Basic and acidic residues" evidence="1">
    <location>
        <begin position="104"/>
        <end position="113"/>
    </location>
</feature>
<name>N1R0Q1_AEGTA</name>
<dbReference type="GO" id="GO:0005634">
    <property type="term" value="C:nucleus"/>
    <property type="evidence" value="ECO:0007669"/>
    <property type="project" value="InterPro"/>
</dbReference>
<dbReference type="EnsemblPlants" id="EMT18353">
    <property type="protein sequence ID" value="EMT18353"/>
    <property type="gene ID" value="F775_33097"/>
</dbReference>
<feature type="domain" description="PSP proline-rich" evidence="2">
    <location>
        <begin position="30"/>
        <end position="83"/>
    </location>
</feature>
<dbReference type="ExpressionAtlas" id="N1R0Q1">
    <property type="expression patterns" value="baseline"/>
</dbReference>
<dbReference type="Pfam" id="PF04046">
    <property type="entry name" value="PSP"/>
    <property type="match status" value="1"/>
</dbReference>
<dbReference type="SMART" id="SM00581">
    <property type="entry name" value="PSP"/>
    <property type="match status" value="1"/>
</dbReference>
<protein>
    <submittedName>
        <fullName evidence="3">Spliceosome-associated protein 145</fullName>
    </submittedName>
</protein>
<dbReference type="PANTHER" id="PTHR12785:SF6">
    <property type="entry name" value="SPLICING FACTOR 3B SUBUNIT 2"/>
    <property type="match status" value="1"/>
</dbReference>
<dbReference type="InterPro" id="IPR052584">
    <property type="entry name" value="U2_snRNP_Complex_Component"/>
</dbReference>